<keyword evidence="5" id="KW-1185">Reference proteome</keyword>
<dbReference type="NCBIfam" id="TIGR04183">
    <property type="entry name" value="Por_Secre_tail"/>
    <property type="match status" value="1"/>
</dbReference>
<dbReference type="Proteomes" id="UP001158050">
    <property type="component" value="Unassembled WGS sequence"/>
</dbReference>
<name>A0ABY1R1A0_9FLAO</name>
<feature type="domain" description="Secretion system C-terminal sorting" evidence="3">
    <location>
        <begin position="200"/>
        <end position="268"/>
    </location>
</feature>
<dbReference type="RefSeq" id="WP_283415933.1">
    <property type="nucleotide sequence ID" value="NZ_FXUO01000002.1"/>
</dbReference>
<dbReference type="InterPro" id="IPR026444">
    <property type="entry name" value="Secre_tail"/>
</dbReference>
<evidence type="ECO:0000313" key="5">
    <source>
        <dbReference type="Proteomes" id="UP001158050"/>
    </source>
</evidence>
<evidence type="ECO:0000259" key="3">
    <source>
        <dbReference type="Pfam" id="PF18962"/>
    </source>
</evidence>
<dbReference type="EMBL" id="FXUO01000002">
    <property type="protein sequence ID" value="SMP90835.1"/>
    <property type="molecule type" value="Genomic_DNA"/>
</dbReference>
<evidence type="ECO:0000313" key="4">
    <source>
        <dbReference type="EMBL" id="SMP90835.1"/>
    </source>
</evidence>
<evidence type="ECO:0000256" key="2">
    <source>
        <dbReference type="SAM" id="SignalP"/>
    </source>
</evidence>
<sequence>MKNIYAFLSLLVTSFVLAQTTIYSENFGNPSSTTLLTAYTGYQNSSPITYSGTADVRTSTPSDYAGASGQGCVFIGAVTTSSGNPAKTLIISGINTTGYQDLTLSFGHQKGTNASSNELKVEVSSNGTDWTPLSYTRPTGSGTSVWLVVTPTGTIPATSNLSVRFTNPLDSNVGFRVDDIKLTGNQTLAVSNVKKQHFNIYPTVVSNGIICVTSANNQTKKINIYDSSAKLVISRGTDKEINVSQLPKGTYIINVEENGIVESKKFIVK</sequence>
<feature type="signal peptide" evidence="2">
    <location>
        <begin position="1"/>
        <end position="18"/>
    </location>
</feature>
<organism evidence="4 5">
    <name type="scientific">Epilithonimonas pallida</name>
    <dbReference type="NCBI Taxonomy" id="373671"/>
    <lineage>
        <taxon>Bacteria</taxon>
        <taxon>Pseudomonadati</taxon>
        <taxon>Bacteroidota</taxon>
        <taxon>Flavobacteriia</taxon>
        <taxon>Flavobacteriales</taxon>
        <taxon>Weeksellaceae</taxon>
        <taxon>Chryseobacterium group</taxon>
        <taxon>Epilithonimonas</taxon>
    </lineage>
</organism>
<accession>A0ABY1R1A0</accession>
<gene>
    <name evidence="4" type="ORF">SAMN05421679_102449</name>
</gene>
<evidence type="ECO:0000256" key="1">
    <source>
        <dbReference type="ARBA" id="ARBA00022729"/>
    </source>
</evidence>
<proteinExistence type="predicted"/>
<protein>
    <submittedName>
        <fullName evidence="4">Por secretion system C-terminal sorting domain-containing protein</fullName>
    </submittedName>
</protein>
<dbReference type="Pfam" id="PF18962">
    <property type="entry name" value="Por_Secre_tail"/>
    <property type="match status" value="1"/>
</dbReference>
<reference evidence="4 5" key="1">
    <citation type="submission" date="2017-05" db="EMBL/GenBank/DDBJ databases">
        <authorList>
            <person name="Varghese N."/>
            <person name="Submissions S."/>
        </authorList>
    </citation>
    <scope>NUCLEOTIDE SEQUENCE [LARGE SCALE GENOMIC DNA]</scope>
    <source>
        <strain evidence="4 5">DSM 18015</strain>
    </source>
</reference>
<comment type="caution">
    <text evidence="4">The sequence shown here is derived from an EMBL/GenBank/DDBJ whole genome shotgun (WGS) entry which is preliminary data.</text>
</comment>
<keyword evidence="1 2" id="KW-0732">Signal</keyword>
<feature type="chain" id="PRO_5046720861" evidence="2">
    <location>
        <begin position="19"/>
        <end position="269"/>
    </location>
</feature>